<dbReference type="SUPFAM" id="SSF55729">
    <property type="entry name" value="Acyl-CoA N-acyltransferases (Nat)"/>
    <property type="match status" value="1"/>
</dbReference>
<evidence type="ECO:0000259" key="1">
    <source>
        <dbReference type="Pfam" id="PF13480"/>
    </source>
</evidence>
<gene>
    <name evidence="2" type="ORF">HNQ61_002348</name>
</gene>
<dbReference type="InterPro" id="IPR016181">
    <property type="entry name" value="Acyl_CoA_acyltransferase"/>
</dbReference>
<feature type="domain" description="BioF2-like acetyltransferase" evidence="1">
    <location>
        <begin position="183"/>
        <end position="325"/>
    </location>
</feature>
<dbReference type="GO" id="GO:0016740">
    <property type="term" value="F:transferase activity"/>
    <property type="evidence" value="ECO:0007669"/>
    <property type="project" value="UniProtKB-KW"/>
</dbReference>
<dbReference type="Gene3D" id="3.40.630.30">
    <property type="match status" value="1"/>
</dbReference>
<dbReference type="AlphaFoldDB" id="A0A841GYA5"/>
<evidence type="ECO:0000313" key="2">
    <source>
        <dbReference type="EMBL" id="MBB6070727.1"/>
    </source>
</evidence>
<proteinExistence type="predicted"/>
<reference evidence="2 3" key="1">
    <citation type="submission" date="2020-08" db="EMBL/GenBank/DDBJ databases">
        <title>Genomic Encyclopedia of Type Strains, Phase IV (KMG-IV): sequencing the most valuable type-strain genomes for metagenomic binning, comparative biology and taxonomic classification.</title>
        <authorList>
            <person name="Goeker M."/>
        </authorList>
    </citation>
    <scope>NUCLEOTIDE SEQUENCE [LARGE SCALE GENOMIC DNA]</scope>
    <source>
        <strain evidence="2 3">DSM 29007</strain>
    </source>
</reference>
<dbReference type="RefSeq" id="WP_170034624.1">
    <property type="nucleotide sequence ID" value="NZ_JABDTL010000001.1"/>
</dbReference>
<organism evidence="2 3">
    <name type="scientific">Longimicrobium terrae</name>
    <dbReference type="NCBI Taxonomy" id="1639882"/>
    <lineage>
        <taxon>Bacteria</taxon>
        <taxon>Pseudomonadati</taxon>
        <taxon>Gemmatimonadota</taxon>
        <taxon>Longimicrobiia</taxon>
        <taxon>Longimicrobiales</taxon>
        <taxon>Longimicrobiaceae</taxon>
        <taxon>Longimicrobium</taxon>
    </lineage>
</organism>
<evidence type="ECO:0000313" key="3">
    <source>
        <dbReference type="Proteomes" id="UP000582837"/>
    </source>
</evidence>
<accession>A0A841GYA5</accession>
<name>A0A841GYA5_9BACT</name>
<keyword evidence="2" id="KW-0808">Transferase</keyword>
<keyword evidence="3" id="KW-1185">Reference proteome</keyword>
<protein>
    <submittedName>
        <fullName evidence="2">CelD/BcsL family acetyltransferase involved in cellulose biosynthesis</fullName>
    </submittedName>
</protein>
<comment type="caution">
    <text evidence="2">The sequence shown here is derived from an EMBL/GenBank/DDBJ whole genome shotgun (WGS) entry which is preliminary data.</text>
</comment>
<sequence>MSAAVAASVCVDEITSVEALEAFAAEWAELWERCPAATPFQHPAWLIPWWNCFGDQPGWTLWTLAARVEGRLAAVAPLFIHPGPDPSVRQVSPIGIANTDYVGPLLDPADDGGAVSAILAHLAAHAERWDVCDLEEIRDGDPLLSAPMPDGLRAESHPQSLCPVLALADDKDAFFAARSSWLRRNLRRGVRRLSDQAPLAFETADKESLSEFVDAFFRLHEKRWAAEGQDGLLQGELMRRFHRESSERLMDAGLLRLHGMRFDGRLAAIFHGLGGHGRVHAYLGGFEPGLGRDNPGTLIAGYAMEQAMAEGAREFDFLRGQEKYKYDWGAVDQRTHRIRILHADSPERAR</sequence>
<dbReference type="EMBL" id="JACHIA010000005">
    <property type="protein sequence ID" value="MBB6070727.1"/>
    <property type="molecule type" value="Genomic_DNA"/>
</dbReference>
<dbReference type="Pfam" id="PF13480">
    <property type="entry name" value="Acetyltransf_6"/>
    <property type="match status" value="1"/>
</dbReference>
<dbReference type="Proteomes" id="UP000582837">
    <property type="component" value="Unassembled WGS sequence"/>
</dbReference>
<dbReference type="InterPro" id="IPR038740">
    <property type="entry name" value="BioF2-like_GNAT_dom"/>
</dbReference>